<dbReference type="Proteomes" id="UP000275408">
    <property type="component" value="Unassembled WGS sequence"/>
</dbReference>
<gene>
    <name evidence="1" type="ORF">pdam_00015323</name>
</gene>
<protein>
    <submittedName>
        <fullName evidence="1">Uncharacterized protein</fullName>
    </submittedName>
</protein>
<accession>A0A3M6UL09</accession>
<organism evidence="1 2">
    <name type="scientific">Pocillopora damicornis</name>
    <name type="common">Cauliflower coral</name>
    <name type="synonym">Millepora damicornis</name>
    <dbReference type="NCBI Taxonomy" id="46731"/>
    <lineage>
        <taxon>Eukaryota</taxon>
        <taxon>Metazoa</taxon>
        <taxon>Cnidaria</taxon>
        <taxon>Anthozoa</taxon>
        <taxon>Hexacorallia</taxon>
        <taxon>Scleractinia</taxon>
        <taxon>Astrocoeniina</taxon>
        <taxon>Pocilloporidae</taxon>
        <taxon>Pocillopora</taxon>
    </lineage>
</organism>
<reference evidence="1 2" key="1">
    <citation type="journal article" date="2018" name="Sci. Rep.">
        <title>Comparative analysis of the Pocillopora damicornis genome highlights role of immune system in coral evolution.</title>
        <authorList>
            <person name="Cunning R."/>
            <person name="Bay R.A."/>
            <person name="Gillette P."/>
            <person name="Baker A.C."/>
            <person name="Traylor-Knowles N."/>
        </authorList>
    </citation>
    <scope>NUCLEOTIDE SEQUENCE [LARGE SCALE GENOMIC DNA]</scope>
    <source>
        <strain evidence="1">RSMAS</strain>
        <tissue evidence="1">Whole animal</tissue>
    </source>
</reference>
<comment type="caution">
    <text evidence="1">The sequence shown here is derived from an EMBL/GenBank/DDBJ whole genome shotgun (WGS) entry which is preliminary data.</text>
</comment>
<name>A0A3M6UL09_POCDA</name>
<evidence type="ECO:0000313" key="2">
    <source>
        <dbReference type="Proteomes" id="UP000275408"/>
    </source>
</evidence>
<evidence type="ECO:0000313" key="1">
    <source>
        <dbReference type="EMBL" id="RMX54325.1"/>
    </source>
</evidence>
<proteinExistence type="predicted"/>
<sequence>MPMRRLKKLKRFRLEDEVCFQIKQKYCPSETDQLTKEGNEQRTVPLH</sequence>
<dbReference type="EMBL" id="RCHS01001281">
    <property type="protein sequence ID" value="RMX54325.1"/>
    <property type="molecule type" value="Genomic_DNA"/>
</dbReference>
<feature type="non-terminal residue" evidence="1">
    <location>
        <position position="47"/>
    </location>
</feature>
<keyword evidence="2" id="KW-1185">Reference proteome</keyword>
<dbReference type="AlphaFoldDB" id="A0A3M6UL09"/>